<dbReference type="RefSeq" id="WP_123500588.1">
    <property type="nucleotide sequence ID" value="NZ_JBNDKA010000001.1"/>
</dbReference>
<dbReference type="EMBL" id="MOBL01000030">
    <property type="protein sequence ID" value="RON27840.1"/>
    <property type="molecule type" value="Genomic_DNA"/>
</dbReference>
<evidence type="ECO:0000313" key="1">
    <source>
        <dbReference type="EMBL" id="RON27840.1"/>
    </source>
</evidence>
<accession>A0A423IR04</accession>
<dbReference type="Proteomes" id="UP000283260">
    <property type="component" value="Unassembled WGS sequence"/>
</dbReference>
<proteinExistence type="predicted"/>
<reference evidence="1 2" key="1">
    <citation type="submission" date="2016-10" db="EMBL/GenBank/DDBJ databases">
        <title>Comparative genome analysis of multiple Pseudomonas spp. focuses on biocontrol and plant growth promoting traits.</title>
        <authorList>
            <person name="Tao X.-Y."/>
            <person name="Taylor C.G."/>
        </authorList>
    </citation>
    <scope>NUCLEOTIDE SEQUENCE [LARGE SCALE GENOMIC DNA]</scope>
    <source>
        <strain evidence="1 2">94G2</strain>
    </source>
</reference>
<gene>
    <name evidence="1" type="ORF">BK661_23960</name>
</gene>
<comment type="caution">
    <text evidence="1">The sequence shown here is derived from an EMBL/GenBank/DDBJ whole genome shotgun (WGS) entry which is preliminary data.</text>
</comment>
<organism evidence="1 2">
    <name type="scientific">Pseudomonas frederiksbergensis</name>
    <dbReference type="NCBI Taxonomy" id="104087"/>
    <lineage>
        <taxon>Bacteria</taxon>
        <taxon>Pseudomonadati</taxon>
        <taxon>Pseudomonadota</taxon>
        <taxon>Gammaproteobacteria</taxon>
        <taxon>Pseudomonadales</taxon>
        <taxon>Pseudomonadaceae</taxon>
        <taxon>Pseudomonas</taxon>
    </lineage>
</organism>
<evidence type="ECO:0000313" key="2">
    <source>
        <dbReference type="Proteomes" id="UP000283260"/>
    </source>
</evidence>
<dbReference type="AlphaFoldDB" id="A0A423IR04"/>
<sequence length="162" mass="18476">MSLFKSKNSTLSLDPFISVNCDIEATVSGRVKFHTQNIQFDKDIDSNLIAFIGRSYENGFNNSKKGMFFIYSKDIQSGTYSPTDSNFPFDTLYYYESGASDDLATFYTYQPESGTVTVEVVENNSTALRYLITFDFKGKDSRIEEQLHIVGKTEFNVFMRTL</sequence>
<protein>
    <submittedName>
        <fullName evidence="1">Uncharacterized protein</fullName>
    </submittedName>
</protein>
<name>A0A423IR04_9PSED</name>